<reference evidence="1 2" key="1">
    <citation type="journal article" date="2021" name="Sci. Rep.">
        <title>The distribution of antibiotic resistance genes in chicken gut microbiota commensals.</title>
        <authorList>
            <person name="Juricova H."/>
            <person name="Matiasovicova J."/>
            <person name="Kubasova T."/>
            <person name="Cejkova D."/>
            <person name="Rychlik I."/>
        </authorList>
    </citation>
    <scope>NUCLEOTIDE SEQUENCE [LARGE SCALE GENOMIC DNA]</scope>
    <source>
        <strain evidence="1 2">An819</strain>
    </source>
</reference>
<dbReference type="SUPFAM" id="SSF48452">
    <property type="entry name" value="TPR-like"/>
    <property type="match status" value="2"/>
</dbReference>
<dbReference type="InterPro" id="IPR011990">
    <property type="entry name" value="TPR-like_helical_dom_sf"/>
</dbReference>
<dbReference type="EMBL" id="JACJJL010000003">
    <property type="protein sequence ID" value="MBM6660671.1"/>
    <property type="molecule type" value="Genomic_DNA"/>
</dbReference>
<keyword evidence="2" id="KW-1185">Reference proteome</keyword>
<proteinExistence type="predicted"/>
<evidence type="ECO:0000313" key="1">
    <source>
        <dbReference type="EMBL" id="MBM6660671.1"/>
    </source>
</evidence>
<dbReference type="Gene3D" id="1.25.40.10">
    <property type="entry name" value="Tetratricopeptide repeat domain"/>
    <property type="match status" value="1"/>
</dbReference>
<organism evidence="1 2">
    <name type="scientific">Marseilla massiliensis</name>
    <dbReference type="NCBI Taxonomy" id="1841864"/>
    <lineage>
        <taxon>Bacteria</taxon>
        <taxon>Pseudomonadati</taxon>
        <taxon>Bacteroidota</taxon>
        <taxon>Bacteroidia</taxon>
        <taxon>Bacteroidales</taxon>
        <taxon>Prevotellaceae</taxon>
        <taxon>Marseilla</taxon>
    </lineage>
</organism>
<evidence type="ECO:0008006" key="3">
    <source>
        <dbReference type="Google" id="ProtNLM"/>
    </source>
</evidence>
<evidence type="ECO:0000313" key="2">
    <source>
        <dbReference type="Proteomes" id="UP000764045"/>
    </source>
</evidence>
<dbReference type="Proteomes" id="UP000764045">
    <property type="component" value="Unassembled WGS sequence"/>
</dbReference>
<gene>
    <name evidence="1" type="ORF">H6B30_02710</name>
</gene>
<name>A0A939B3J6_9BACT</name>
<sequence length="400" mass="46343">MRKLVIITLLLLSITPCLRGQRKEMSQARSYIKSGKDYDKAEKLMVELLSKDSLNRMNPKIYLLLYQAVLKQYEAGNEKLYLNQQYDTASLFNITKRMFAVLEALDSVDAAPDKKGRVKLEYRKKHASELDTYRPNLYYGGTFNIHKKDYKTAFVFFDAYLDCGRQPLFSAFDYWQNDRKMLDAAYWATYCGFKLKDPQLTLKYADAALSDSTRRKTALIYVAEACNLMGAKDKYRDVLKAGFDKYPQSPYFFSHLMDCYTLDNKLDSALSVVDRSLSLDGDNPLFLFAKSTVLLNLGQYDECILVSDSLINVNDTLAEPYYNAGTAYLNKGLNLVQKNNSRQYGKQIKELYQKALPYMEKYRKLAPEAKQKWGPALYRIYLRLNMGKQFEEMDNLLNEK</sequence>
<accession>A0A939B3J6</accession>
<dbReference type="AlphaFoldDB" id="A0A939B3J6"/>
<comment type="caution">
    <text evidence="1">The sequence shown here is derived from an EMBL/GenBank/DDBJ whole genome shotgun (WGS) entry which is preliminary data.</text>
</comment>
<protein>
    <recommendedName>
        <fullName evidence="3">Tetratricopeptide repeat protein</fullName>
    </recommendedName>
</protein>